<protein>
    <submittedName>
        <fullName evidence="4">Alpha/beta hydrolase</fullName>
    </submittedName>
</protein>
<proteinExistence type="predicted"/>
<evidence type="ECO:0000256" key="1">
    <source>
        <dbReference type="ARBA" id="ARBA00022801"/>
    </source>
</evidence>
<evidence type="ECO:0000259" key="3">
    <source>
        <dbReference type="Pfam" id="PF12146"/>
    </source>
</evidence>
<feature type="chain" id="PRO_5017482678" evidence="2">
    <location>
        <begin position="18"/>
        <end position="252"/>
    </location>
</feature>
<evidence type="ECO:0000313" key="4">
    <source>
        <dbReference type="EMBL" id="RJP57935.1"/>
    </source>
</evidence>
<dbReference type="InterPro" id="IPR050261">
    <property type="entry name" value="FrsA_esterase"/>
</dbReference>
<reference evidence="4 5" key="1">
    <citation type="journal article" date="2017" name="ISME J.">
        <title>Energy and carbon metabolisms in a deep terrestrial subsurface fluid microbial community.</title>
        <authorList>
            <person name="Momper L."/>
            <person name="Jungbluth S.P."/>
            <person name="Lee M.D."/>
            <person name="Amend J.P."/>
        </authorList>
    </citation>
    <scope>NUCLEOTIDE SEQUENCE [LARGE SCALE GENOMIC DNA]</scope>
    <source>
        <strain evidence="4">SURF_26</strain>
    </source>
</reference>
<accession>A0A3A4QVF0</accession>
<sequence>MRRISVLWVLAVSLALAGCSKKASEPLDFKEVSFITKDNVTIFADYYPPSKPSPVLILLHMYGRSRQTWEPAVADWYNRGFTILSIDLRGHGQSTVKDGKEFRFTYPKSKTDNMFIDAWQDVEAGIEYLKQYPACMTDRTLIVGASIGCSVALLAGSKLEQVRGAVLMSPGTNYLQVNSLEHIKSFAPKPLLMLSDEKESSASEQLIKAGGYKEDVHLIFPEAGHGTDMFASKDSKKIIDTIGDWLAKQFYR</sequence>
<dbReference type="Gene3D" id="3.40.50.1820">
    <property type="entry name" value="alpha/beta hydrolase"/>
    <property type="match status" value="1"/>
</dbReference>
<gene>
    <name evidence="4" type="ORF">C4541_09355</name>
</gene>
<dbReference type="InterPro" id="IPR022742">
    <property type="entry name" value="Hydrolase_4"/>
</dbReference>
<dbReference type="PROSITE" id="PS51257">
    <property type="entry name" value="PROKAR_LIPOPROTEIN"/>
    <property type="match status" value="1"/>
</dbReference>
<dbReference type="InterPro" id="IPR029058">
    <property type="entry name" value="AB_hydrolase_fold"/>
</dbReference>
<keyword evidence="2" id="KW-0732">Signal</keyword>
<name>A0A3A4QVF0_9BACT</name>
<dbReference type="GO" id="GO:0052689">
    <property type="term" value="F:carboxylic ester hydrolase activity"/>
    <property type="evidence" value="ECO:0007669"/>
    <property type="project" value="UniProtKB-ARBA"/>
</dbReference>
<evidence type="ECO:0000313" key="5">
    <source>
        <dbReference type="Proteomes" id="UP000266426"/>
    </source>
</evidence>
<evidence type="ECO:0000256" key="2">
    <source>
        <dbReference type="SAM" id="SignalP"/>
    </source>
</evidence>
<dbReference type="PANTHER" id="PTHR22946:SF9">
    <property type="entry name" value="POLYKETIDE TRANSFERASE AF380"/>
    <property type="match status" value="1"/>
</dbReference>
<dbReference type="AlphaFoldDB" id="A0A3A4QVF0"/>
<dbReference type="EMBL" id="QZJZ01000073">
    <property type="protein sequence ID" value="RJP57935.1"/>
    <property type="molecule type" value="Genomic_DNA"/>
</dbReference>
<dbReference type="SUPFAM" id="SSF53474">
    <property type="entry name" value="alpha/beta-Hydrolases"/>
    <property type="match status" value="1"/>
</dbReference>
<dbReference type="Proteomes" id="UP000266426">
    <property type="component" value="Unassembled WGS sequence"/>
</dbReference>
<comment type="caution">
    <text evidence="4">The sequence shown here is derived from an EMBL/GenBank/DDBJ whole genome shotgun (WGS) entry which is preliminary data.</text>
</comment>
<feature type="domain" description="Serine aminopeptidase S33" evidence="3">
    <location>
        <begin position="51"/>
        <end position="174"/>
    </location>
</feature>
<dbReference type="Pfam" id="PF12146">
    <property type="entry name" value="Hydrolase_4"/>
    <property type="match status" value="1"/>
</dbReference>
<keyword evidence="1 4" id="KW-0378">Hydrolase</keyword>
<feature type="signal peptide" evidence="2">
    <location>
        <begin position="1"/>
        <end position="17"/>
    </location>
</feature>
<dbReference type="PANTHER" id="PTHR22946">
    <property type="entry name" value="DIENELACTONE HYDROLASE DOMAIN-CONTAINING PROTEIN-RELATED"/>
    <property type="match status" value="1"/>
</dbReference>
<organism evidence="4 5">
    <name type="scientific">Candidatus Auribacter fodinae</name>
    <dbReference type="NCBI Taxonomy" id="2093366"/>
    <lineage>
        <taxon>Bacteria</taxon>
        <taxon>Pseudomonadati</taxon>
        <taxon>Candidatus Auribacterota</taxon>
        <taxon>Candidatus Auribacteria</taxon>
        <taxon>Candidatus Auribacterales</taxon>
        <taxon>Candidatus Auribacteraceae</taxon>
        <taxon>Candidatus Auribacter</taxon>
    </lineage>
</organism>